<feature type="compositionally biased region" description="Basic residues" evidence="1">
    <location>
        <begin position="687"/>
        <end position="697"/>
    </location>
</feature>
<organism evidence="2">
    <name type="scientific">viral metagenome</name>
    <dbReference type="NCBI Taxonomy" id="1070528"/>
    <lineage>
        <taxon>unclassified sequences</taxon>
        <taxon>metagenomes</taxon>
        <taxon>organismal metagenomes</taxon>
    </lineage>
</organism>
<protein>
    <submittedName>
        <fullName evidence="2">Uncharacterized protein</fullName>
    </submittedName>
</protein>
<sequence>MMFGTGRQAVSMGKAYKSYCKGCNLQVYNNRMHVGTYPSKFGAKEPSEIAKLAFTDSVNHDFKGANVQKLCAKAWKVSGIVDFQGKILTEADIKKEIFSGGAIQQKSITYYGGTGVPQFWKNPPILSKDASPIGMPFCRPSNSRARPHNPKTESSWKPVNRLLNNGLTMFTLTDSQGTSATLAENYIASKLGTKKIPVNGVTTRNMPIDMTFSLTGKVRYTLEKYGVHMLFSKIPNEEFDTWFGNVYVYFGSFPPPFSNARPWKIGNRNKFGNCQIWAGSDNKPIHITCKNRGPSKEELSQIILALVASVSQTMDAVMARRICRLMEIKRLGDWGQVYATTFTPGLNLVTKDQPAYYYAHLLQKNVPAVKPKVAITQGSINPLVKNVSKSIGIDIAPTPCAPYPDYTAAPAPPRPPKLSYYYTLADKANNQAGDIGLYMNKWYTMTWDKIKYYVMFMTYETEFYEVKTQKGKGGRTKVKPTEIDQKVRYINKSKEEYDGKTIAIRGEGSTLSFRVKWDSFAPPEVGVMDYVKAAKLQLMTLGKSMYPRKVEGNKDRMSYNYVSFDEQGYFYRTPDGTSFSEQDNRVVENNMLPLSDILGEVDSTQQFKNWTKNKKKWTIEHEAFFDSMVRQIEMVNSGEVIGRKELKTKKYVTAWAAMLRKLSDATGDFSSEEEDPQDMEMSSFGRRTPRTPRKTGPIRKNIQRKVGPVRNYKRRKTRRQRTLAAFRGLTVDNLVENVVSDIENGAVQDYDPGFLLTVVDFYSDYIFDPSYISIEFKNSTMEYIDRRPNGAKVTATARAFPLKRRRPSPTTRSPTRSPPRNRTRGSRDVTPRRGDKRRKKYGSII</sequence>
<feature type="compositionally biased region" description="Low complexity" evidence="1">
    <location>
        <begin position="808"/>
        <end position="818"/>
    </location>
</feature>
<evidence type="ECO:0000256" key="1">
    <source>
        <dbReference type="SAM" id="MobiDB-lite"/>
    </source>
</evidence>
<feature type="compositionally biased region" description="Basic residues" evidence="1">
    <location>
        <begin position="834"/>
        <end position="845"/>
    </location>
</feature>
<reference evidence="2" key="1">
    <citation type="journal article" date="2020" name="Nature">
        <title>Giant virus diversity and host interactions through global metagenomics.</title>
        <authorList>
            <person name="Schulz F."/>
            <person name="Roux S."/>
            <person name="Paez-Espino D."/>
            <person name="Jungbluth S."/>
            <person name="Walsh D.A."/>
            <person name="Denef V.J."/>
            <person name="McMahon K.D."/>
            <person name="Konstantinidis K.T."/>
            <person name="Eloe-Fadrosh E.A."/>
            <person name="Kyrpides N.C."/>
            <person name="Woyke T."/>
        </authorList>
    </citation>
    <scope>NUCLEOTIDE SEQUENCE</scope>
    <source>
        <strain evidence="2">GVMAG-S-1102113-118</strain>
    </source>
</reference>
<feature type="region of interest" description="Disordered" evidence="1">
    <location>
        <begin position="666"/>
        <end position="697"/>
    </location>
</feature>
<dbReference type="EMBL" id="MN740839">
    <property type="protein sequence ID" value="QHU14385.1"/>
    <property type="molecule type" value="Genomic_DNA"/>
</dbReference>
<accession>A0A6C0K8K2</accession>
<feature type="region of interest" description="Disordered" evidence="1">
    <location>
        <begin position="796"/>
        <end position="845"/>
    </location>
</feature>
<name>A0A6C0K8K2_9ZZZZ</name>
<proteinExistence type="predicted"/>
<evidence type="ECO:0000313" key="2">
    <source>
        <dbReference type="EMBL" id="QHU14385.1"/>
    </source>
</evidence>
<dbReference type="AlphaFoldDB" id="A0A6C0K8K2"/>